<feature type="region of interest" description="Disordered" evidence="1">
    <location>
        <begin position="199"/>
        <end position="241"/>
    </location>
</feature>
<name>A0A8H5DYH3_9HYPO</name>
<feature type="compositionally biased region" description="Low complexity" evidence="1">
    <location>
        <begin position="472"/>
        <end position="486"/>
    </location>
</feature>
<feature type="compositionally biased region" description="Polar residues" evidence="1">
    <location>
        <begin position="205"/>
        <end position="224"/>
    </location>
</feature>
<feature type="region of interest" description="Disordered" evidence="1">
    <location>
        <begin position="148"/>
        <end position="181"/>
    </location>
</feature>
<sequence length="560" mass="60857">MSLIFKSYDPVRHQQRARRRQQKRSAERSTHVPLSATSIDTPSPQPLVAGLECSRVDEKFIPSTNPDGPEDPYSGYPSVEEILEFCSSLDTDVSSLYTPTSANPLSYPDSAIDIQDINSDSSFQEEAYMDDQLRRKLRGAIATMPLASDSNIGREAHNANTSSSPASTTVSAGESDTGISPAEHVWSSDAEIPSSIAPSISTPALATSPTYQQQISTWRNQDSSVDSEDGAQDSCPQMADLGVPDAISRDALSGVGPPVLESLDNIALEPSISDSSIRTLTQNARTLRIRSSAAIAIEKSSTKPSSGKEIPTPDVRSSSTKRSFSESDITGDSQPSDPEVCPSPKRLRRSRSGPHLFARRKSDSTCSRCITSNISNGNDQVVQHLGGFSPQCRPDLCAARCSVTSEWQAKLRSIPVEEAVSTLRNIQMMISSVLAKLDNDPPHGLSPDASLQSIPDTIRVAVDYIDDETSDDSSSASSISGGSDSEPGPTTLQPQGNQHKSTQRRRWTREEEKVLRRLKSTQNRNKGLPSDCEIASRLGRSENGLKQHWDIMLQKNRREC</sequence>
<comment type="caution">
    <text evidence="3">The sequence shown here is derived from an EMBL/GenBank/DDBJ whole genome shotgun (WGS) entry which is preliminary data.</text>
</comment>
<dbReference type="InterPro" id="IPR001005">
    <property type="entry name" value="SANT/Myb"/>
</dbReference>
<feature type="region of interest" description="Disordered" evidence="1">
    <location>
        <begin position="298"/>
        <end position="359"/>
    </location>
</feature>
<evidence type="ECO:0000259" key="2">
    <source>
        <dbReference type="PROSITE" id="PS50090"/>
    </source>
</evidence>
<protein>
    <recommendedName>
        <fullName evidence="2">Myb-like domain-containing protein</fullName>
    </recommendedName>
</protein>
<dbReference type="AlphaFoldDB" id="A0A8H5DYH3"/>
<keyword evidence="4" id="KW-1185">Reference proteome</keyword>
<reference evidence="3 4" key="1">
    <citation type="journal article" date="2020" name="BMC Genomics">
        <title>Correction to: Identification and distribution of gene clusters required for synthesis of sphingolipid metabolism inhibitors in diverse species of the filamentous fungus Fusarium.</title>
        <authorList>
            <person name="Kim H.S."/>
            <person name="Lohmar J.M."/>
            <person name="Busman M."/>
            <person name="Brown D.W."/>
            <person name="Naumann T.A."/>
            <person name="Divon H.H."/>
            <person name="Lysoe E."/>
            <person name="Uhlig S."/>
            <person name="Proctor R.H."/>
        </authorList>
    </citation>
    <scope>NUCLEOTIDE SEQUENCE [LARGE SCALE GENOMIC DNA]</scope>
    <source>
        <strain evidence="3 4">NRRL 25214</strain>
    </source>
</reference>
<organism evidence="3 4">
    <name type="scientific">Fusarium anthophilum</name>
    <dbReference type="NCBI Taxonomy" id="48485"/>
    <lineage>
        <taxon>Eukaryota</taxon>
        <taxon>Fungi</taxon>
        <taxon>Dikarya</taxon>
        <taxon>Ascomycota</taxon>
        <taxon>Pezizomycotina</taxon>
        <taxon>Sordariomycetes</taxon>
        <taxon>Hypocreomycetidae</taxon>
        <taxon>Hypocreales</taxon>
        <taxon>Nectriaceae</taxon>
        <taxon>Fusarium</taxon>
        <taxon>Fusarium fujikuroi species complex</taxon>
    </lineage>
</organism>
<feature type="compositionally biased region" description="Polar residues" evidence="1">
    <location>
        <begin position="488"/>
        <end position="500"/>
    </location>
</feature>
<proteinExistence type="predicted"/>
<feature type="compositionally biased region" description="Low complexity" evidence="1">
    <location>
        <begin position="159"/>
        <end position="172"/>
    </location>
</feature>
<evidence type="ECO:0000313" key="3">
    <source>
        <dbReference type="EMBL" id="KAF5240545.1"/>
    </source>
</evidence>
<feature type="domain" description="Myb-like" evidence="2">
    <location>
        <begin position="499"/>
        <end position="553"/>
    </location>
</feature>
<evidence type="ECO:0000313" key="4">
    <source>
        <dbReference type="Proteomes" id="UP000573603"/>
    </source>
</evidence>
<feature type="region of interest" description="Disordered" evidence="1">
    <location>
        <begin position="468"/>
        <end position="512"/>
    </location>
</feature>
<feature type="region of interest" description="Disordered" evidence="1">
    <location>
        <begin position="1"/>
        <end position="48"/>
    </location>
</feature>
<evidence type="ECO:0000256" key="1">
    <source>
        <dbReference type="SAM" id="MobiDB-lite"/>
    </source>
</evidence>
<dbReference type="PROSITE" id="PS50090">
    <property type="entry name" value="MYB_LIKE"/>
    <property type="match status" value="1"/>
</dbReference>
<dbReference type="Proteomes" id="UP000573603">
    <property type="component" value="Unassembled WGS sequence"/>
</dbReference>
<accession>A0A8H5DYH3</accession>
<gene>
    <name evidence="3" type="ORF">FANTH_9516</name>
</gene>
<dbReference type="EMBL" id="JABEVY010000249">
    <property type="protein sequence ID" value="KAF5240545.1"/>
    <property type="molecule type" value="Genomic_DNA"/>
</dbReference>
<feature type="compositionally biased region" description="Basic residues" evidence="1">
    <location>
        <begin position="13"/>
        <end position="23"/>
    </location>
</feature>